<dbReference type="SMART" id="SM00912">
    <property type="entry name" value="Haemagg_act"/>
    <property type="match status" value="1"/>
</dbReference>
<comment type="caution">
    <text evidence="3">The sequence shown here is derived from an EMBL/GenBank/DDBJ whole genome shotgun (WGS) entry which is preliminary data.</text>
</comment>
<feature type="compositionally biased region" description="Pro residues" evidence="1">
    <location>
        <begin position="2808"/>
        <end position="2823"/>
    </location>
</feature>
<dbReference type="InterPro" id="IPR012334">
    <property type="entry name" value="Pectin_lyas_fold"/>
</dbReference>
<dbReference type="NCBIfam" id="TIGR01901">
    <property type="entry name" value="adhes_NPXG"/>
    <property type="match status" value="1"/>
</dbReference>
<dbReference type="Pfam" id="PF13018">
    <property type="entry name" value="ESPR"/>
    <property type="match status" value="1"/>
</dbReference>
<feature type="region of interest" description="Disordered" evidence="1">
    <location>
        <begin position="2643"/>
        <end position="2681"/>
    </location>
</feature>
<evidence type="ECO:0000259" key="2">
    <source>
        <dbReference type="SMART" id="SM00912"/>
    </source>
</evidence>
<name>A0AAW8EHS6_VARPD</name>
<feature type="compositionally biased region" description="Polar residues" evidence="1">
    <location>
        <begin position="2718"/>
        <end position="2743"/>
    </location>
</feature>
<feature type="compositionally biased region" description="Pro residues" evidence="1">
    <location>
        <begin position="2752"/>
        <end position="2772"/>
    </location>
</feature>
<feature type="compositionally biased region" description="Low complexity" evidence="1">
    <location>
        <begin position="2115"/>
        <end position="2137"/>
    </location>
</feature>
<sequence>MNHIYRVVWNAASGCWAAVAESARGHGKDKASKKRSRLAAAAVLAAALSAAQAQVPSAVLAPGGQATIYVSPNGTTVVNINAANAAGLSHNRYQQFNVNANGLVLNNTTSAQQINYQSQLAGQLLANFNIVAPANVILNEVVSNNRSTLAGFTEVLGNKADVVLANPYGITCSGCGFINTDRVTLSTGVPFLAANGALGGFNVNQGNILVTGSGLNATAQQVLDLVTRSVRLEAAVNAKDLGIFAGPNRWDYGTRAITGSADALGSAPAYAIDSSALGGMYANRIRLMATEAGVGVRMLGDAAASAEDFTLSAAGRIELRNRLSAQRDVLVASSSADAAAIALVDATLTAARDARLSAAQGGLALERASLIAGNDLEASAARIDAGQGSRLQAAGALEARATAGELALGAAAVRAGGDLHLAAAGLLSTAAGDGQGVQSLGGQLAIEAGQGIANAGTITADQGNVTLRASGLITNSGQVNAGRNLDIADAAGGATQAVDNRGSLLAGQSMATHAAAIDNSGWMQAGNANTIEAASLRNSGKVIATSGSATLHLADTLANTGSVRAAQDVIVAGREGAAAVQRLDNGGDLLAGRAMDLNAAALSNQGGGWIQAATGSAVRAGTLDNAGTWLLSQQAGASDRMDIAGTLLNSGVVQSAGELAVTAGALDNRRAIAAAGNLGADVSGGIRNAGGAVLQAGGTLSLASGGAFGNAAGGTLIGANVALSSAQGLDNAGVVDATSGGAAVRVDGAIANSGTIHATSSLGIADRSGGAAEAFGNSGKLLSDGSLSLAADSVRNESAGWIQAAGGSRVDAGAFDNAGTWLLSTQGGAAPSQVNVAGLLANRGTLQALGDASFSASRIDNQAGALLRTGGRLQANVSAADGLGNAGTMQAGSTLGVSGTGSTLANAGLMLGDRLAISVGEISNAGTIQGGSAADSSIAATGSVDNQAGATLTLATASSGGGTLSGQRIANAGMLQSLGALTLGVGNGGLTSQADGTAGHGDIVANGALTLQALGANSYTATVGGTLQSGGLLRVAGDANSTLALNGNALGDSIDVDIGNVSVGARAAMVAQYTLDLDAAALSLAVEGSGADARTGRILAAVDTGRQGRGTVRVSNAFTNDGLLFSAHDLEVQAPSITVGATGAISALNDLEVHANGGTLDLSAATPNAQAGNLNNAGLLYAGRMLAAQANGTLVNTGDIHSDDSLSLRANTLLNSRIIDAGNDIAIVAATLKNEVPGLERITTRGPDSAHTAIASRDDVHKGTADGGNKDEATLYQYSYTTTQSYSEPPPEVAPQITAGRHMQLAFHEGRNIGGTIYAGASMNLQGFSYDAAQANGALHTGLGIVDDAGHGFQLGGAKFTNDNLALTTTTHVVRYSRTTKYIALGPEIDYRDRLCDRNGTWDAVCYTSGYEDSPQSSSANNVLRAGLYTASLRGSGFSLVNNGSTAQDVGSNQNLDGVREAAAPASTNTPRTVGQGALPGSAVGQGPSIAADAVGAAAFTGSTGTRPLPAMSFLDANAANGVRGTSFGGINIALPANPNGYFVTAQSPGARYLVESNPLYLAGTASVGSDYLTRLLGYDADKLSMRLGDASYEAWLVKQQIIKQTGSAVLASYQGADTQMKGLMESAATQSGSLGLVYGKALTPEQQASLRQDIVWMVQTEIGGKTVLAPVVYLAQGTKNKIASGAVISAQDADLSLTSLTNTGGTIVGGRSLVIASAGDITNLSGLIKGGNVSLSSTQGSIVNKTASEGGGGEHFYNTVLGRTAGIESTGTLALDAKKDIANLGATLNAGTDASLKAGGNVTFDTIEKKETSSTFSNIQVKHGSGTKDSTTTSITQVKSGLTVGGNLAAQAGNDITLAGTDAKVAGNADLQAGNNLNIIARENTTTTHTETKASGFGMNSSLYGTTKTTEDSLSVRNVGSSLEVGGNASLAAKNDITVQGSNVDVKGDGKISAANVNVLAGRNYDETHTTTTNTGVMQVGASGKGSASAAAASKAGSGRGLANASAEASAGAAGKGAAGLAFSSTTTTTTDTTDLRHVGSNLSFGGNLAVDASKDLTLQGSTVNAGGNAAVNAQNVNLLAAEDKKTSSTSTTTTKIGLMASTDNKAQSGVGAAASAAGGKGNPNAGADAQAGASATSENHLDVFQQTKSTTRTLDTTHQGSAINAKGNLDVTARDGLTLEGSTMSAGRDMTLAATDMSFKAVDDVHQVSTTSSSTTAGLYASGKAQAGASAEAGVGIGAKAGAQANASATGEVGLYGSNTSASSVEGSTTAVTSGLSAGNNITRKAANSITDVGTRIEGGGNLDQSAKTITSLAAADTTYASSESTSHTAKLGVYGEASASVSAEGQVGPGASKQSMNVGVGGGVKASYEYGKEAAQSNSSTAVVSTIRMGGSVSSSSSGKTTLEGTQIAAAKDVTLEAGSLDYKAAQNTGSSSSSSTSAGGSVKADIVNKGGSAEVSYQGEKSRESTSTAVAGGIASGGNLTIKTQGDTRLEGTHIAAGGAATVDAGGKLDFEAAKNTASSSSEQVGVAAGVTATKKGGSGSVDVSVGKSRSSLDQDVAGSISSGSGPLTLRSGGDASFTGTAIASTAGDVTVAAGGNLAMNAARTIASSESLSVDVSAAGGGGNKEKVIATGNTFVGSTPADKGTAVNHRSGAASLGVGSSKSDSNTATGGGITSGGGKISLSSGGNTSLEGTQVAAANGVAVDTGGSFETKAAVSTSSSQVVGFSASTSGSTMTPSSKTGAKTNPPAGAPAPAPAPAPAITAPPAPAPGTGKPPATPPPATPGSGKPPAVSPPPTPGSSGKPPAVPPPPTPAPKPPASPFEQQKGGGMANVYVDKQKNTTVQNTTISGGAGGIVVNQGKSTPGAQQISASVPLPAAMPPGKAPKALTSDGKPLPAWLKFDPKTGTFQGKPPAGFKGELKVNVSVPQADGTTKTVPMRFSGQ</sequence>
<feature type="region of interest" description="Disordered" evidence="1">
    <location>
        <begin position="2718"/>
        <end position="2841"/>
    </location>
</feature>
<accession>A0AAW8EHS6</accession>
<gene>
    <name evidence="3" type="ORF">J2W39_003662</name>
</gene>
<reference evidence="3" key="1">
    <citation type="submission" date="2023-07" db="EMBL/GenBank/DDBJ databases">
        <title>Sorghum-associated microbial communities from plants grown in Nebraska, USA.</title>
        <authorList>
            <person name="Schachtman D."/>
        </authorList>
    </citation>
    <scope>NUCLEOTIDE SEQUENCE</scope>
    <source>
        <strain evidence="3">DS3315</strain>
    </source>
</reference>
<dbReference type="Pfam" id="PF13332">
    <property type="entry name" value="Fil_haemagg_2"/>
    <property type="match status" value="6"/>
</dbReference>
<feature type="region of interest" description="Disordered" evidence="1">
    <location>
        <begin position="2458"/>
        <end position="2484"/>
    </location>
</feature>
<dbReference type="Gene3D" id="2.60.40.10">
    <property type="entry name" value="Immunoglobulins"/>
    <property type="match status" value="1"/>
</dbReference>
<dbReference type="InterPro" id="IPR025157">
    <property type="entry name" value="Hemagglutinin_rpt"/>
</dbReference>
<organism evidence="3 4">
    <name type="scientific">Variovorax paradoxus</name>
    <dbReference type="NCBI Taxonomy" id="34073"/>
    <lineage>
        <taxon>Bacteria</taxon>
        <taxon>Pseudomonadati</taxon>
        <taxon>Pseudomonadota</taxon>
        <taxon>Betaproteobacteria</taxon>
        <taxon>Burkholderiales</taxon>
        <taxon>Comamonadaceae</taxon>
        <taxon>Variovorax</taxon>
    </lineage>
</organism>
<dbReference type="NCBIfam" id="TIGR01731">
    <property type="entry name" value="fil_hemag_20aa"/>
    <property type="match status" value="8"/>
</dbReference>
<proteinExistence type="predicted"/>
<dbReference type="InterPro" id="IPR011050">
    <property type="entry name" value="Pectin_lyase_fold/virulence"/>
</dbReference>
<feature type="region of interest" description="Disordered" evidence="1">
    <location>
        <begin position="2876"/>
        <end position="2925"/>
    </location>
</feature>
<feature type="compositionally biased region" description="Polar residues" evidence="1">
    <location>
        <begin position="2662"/>
        <end position="2672"/>
    </location>
</feature>
<evidence type="ECO:0000313" key="3">
    <source>
        <dbReference type="EMBL" id="MDP9972420.1"/>
    </source>
</evidence>
<dbReference type="InterPro" id="IPR024973">
    <property type="entry name" value="ESPR"/>
</dbReference>
<dbReference type="GO" id="GO:0016020">
    <property type="term" value="C:membrane"/>
    <property type="evidence" value="ECO:0007669"/>
    <property type="project" value="InterPro"/>
</dbReference>
<evidence type="ECO:0000313" key="4">
    <source>
        <dbReference type="Proteomes" id="UP001224845"/>
    </source>
</evidence>
<dbReference type="Proteomes" id="UP001224845">
    <property type="component" value="Unassembled WGS sequence"/>
</dbReference>
<evidence type="ECO:0000256" key="1">
    <source>
        <dbReference type="SAM" id="MobiDB-lite"/>
    </source>
</evidence>
<dbReference type="SUPFAM" id="SSF49313">
    <property type="entry name" value="Cadherin-like"/>
    <property type="match status" value="1"/>
</dbReference>
<dbReference type="InterPro" id="IPR010069">
    <property type="entry name" value="CdiA_FHA1_rpt"/>
</dbReference>
<dbReference type="EMBL" id="JAUSRV010000008">
    <property type="protein sequence ID" value="MDP9972420.1"/>
    <property type="molecule type" value="Genomic_DNA"/>
</dbReference>
<dbReference type="InterPro" id="IPR008638">
    <property type="entry name" value="FhaB/CdiA-like_TPS"/>
</dbReference>
<feature type="region of interest" description="Disordered" evidence="1">
    <location>
        <begin position="2115"/>
        <end position="2140"/>
    </location>
</feature>
<dbReference type="GO" id="GO:0003824">
    <property type="term" value="F:catalytic activity"/>
    <property type="evidence" value="ECO:0007669"/>
    <property type="project" value="UniProtKB-ARBA"/>
</dbReference>
<dbReference type="GO" id="GO:0005509">
    <property type="term" value="F:calcium ion binding"/>
    <property type="evidence" value="ECO:0007669"/>
    <property type="project" value="InterPro"/>
</dbReference>
<dbReference type="InterPro" id="IPR015919">
    <property type="entry name" value="Cadherin-like_sf"/>
</dbReference>
<protein>
    <submittedName>
        <fullName evidence="3">Filamentous hemagglutinin family protein</fullName>
    </submittedName>
</protein>
<dbReference type="Gene3D" id="2.160.20.10">
    <property type="entry name" value="Single-stranded right-handed beta-helix, Pectin lyase-like"/>
    <property type="match status" value="1"/>
</dbReference>
<dbReference type="Pfam" id="PF05860">
    <property type="entry name" value="TPS"/>
    <property type="match status" value="1"/>
</dbReference>
<feature type="domain" description="Filamentous haemagglutinin FhaB/tRNA nuclease CdiA-like TPS" evidence="2">
    <location>
        <begin position="72"/>
        <end position="195"/>
    </location>
</feature>
<dbReference type="SUPFAM" id="SSF51126">
    <property type="entry name" value="Pectin lyase-like"/>
    <property type="match status" value="1"/>
</dbReference>
<dbReference type="InterPro" id="IPR013783">
    <property type="entry name" value="Ig-like_fold"/>
</dbReference>
<dbReference type="RefSeq" id="WP_307594977.1">
    <property type="nucleotide sequence ID" value="NZ_JAUSRV010000008.1"/>
</dbReference>